<dbReference type="EMBL" id="CP046457">
    <property type="protein sequence ID" value="QGU00147.1"/>
    <property type="molecule type" value="Genomic_DNA"/>
</dbReference>
<dbReference type="Proteomes" id="UP000426444">
    <property type="component" value="Chromosome"/>
</dbReference>
<name>A0A6I6DGB8_9FIRM</name>
<protein>
    <recommendedName>
        <fullName evidence="3">ClpX-type ZB domain-containing protein</fullName>
    </recommendedName>
</protein>
<sequence length="44" mass="5234">MDNSYKCRQCSNLIDEEQLTELSQHGLDMCIECAEQMIIYQYWG</sequence>
<accession>A0A6I6DGB8</accession>
<keyword evidence="2" id="KW-1185">Reference proteome</keyword>
<dbReference type="KEGG" id="salq:SYNTR_1553"/>
<evidence type="ECO:0000313" key="2">
    <source>
        <dbReference type="Proteomes" id="UP000426444"/>
    </source>
</evidence>
<proteinExistence type="predicted"/>
<evidence type="ECO:0000313" key="1">
    <source>
        <dbReference type="EMBL" id="QGU00147.1"/>
    </source>
</evidence>
<organism evidence="1 2">
    <name type="scientific">Candidatus Syntrophocurvum alkaliphilum</name>
    <dbReference type="NCBI Taxonomy" id="2293317"/>
    <lineage>
        <taxon>Bacteria</taxon>
        <taxon>Bacillati</taxon>
        <taxon>Bacillota</taxon>
        <taxon>Clostridia</taxon>
        <taxon>Eubacteriales</taxon>
        <taxon>Syntrophomonadaceae</taxon>
        <taxon>Candidatus Syntrophocurvum</taxon>
    </lineage>
</organism>
<dbReference type="RefSeq" id="WP_279285945.1">
    <property type="nucleotide sequence ID" value="NZ_CP046457.1"/>
</dbReference>
<gene>
    <name evidence="1" type="ORF">SYNTR_1553</name>
</gene>
<dbReference type="AlphaFoldDB" id="A0A6I6DGB8"/>
<evidence type="ECO:0008006" key="3">
    <source>
        <dbReference type="Google" id="ProtNLM"/>
    </source>
</evidence>
<reference evidence="2" key="1">
    <citation type="journal article" date="2019" name="Microbiology">
        <title>Complete Genome Sequence of an Uncultured Bacterium of the Candidate Phylum Bipolaricaulota.</title>
        <authorList>
            <person name="Kadnikov V.V."/>
            <person name="Mardanov A.V."/>
            <person name="Beletsky A.V."/>
            <person name="Frank Y.A."/>
            <person name="Karnachuk O.V."/>
            <person name="Ravin N.V."/>
        </authorList>
    </citation>
    <scope>NUCLEOTIDE SEQUENCE [LARGE SCALE GENOMIC DNA]</scope>
</reference>